<reference evidence="1 2" key="1">
    <citation type="submission" date="2022-03" db="EMBL/GenBank/DDBJ databases">
        <authorList>
            <person name="Jo J.-H."/>
            <person name="Im W.-T."/>
        </authorList>
    </citation>
    <scope>NUCLEOTIDE SEQUENCE [LARGE SCALE GENOMIC DNA]</scope>
    <source>
        <strain evidence="1 2">SM33</strain>
    </source>
</reference>
<evidence type="ECO:0000313" key="1">
    <source>
        <dbReference type="EMBL" id="MCH8615768.1"/>
    </source>
</evidence>
<organism evidence="1 2">
    <name type="scientific">Sphingomonas telluris</name>
    <dbReference type="NCBI Taxonomy" id="2907998"/>
    <lineage>
        <taxon>Bacteria</taxon>
        <taxon>Pseudomonadati</taxon>
        <taxon>Pseudomonadota</taxon>
        <taxon>Alphaproteobacteria</taxon>
        <taxon>Sphingomonadales</taxon>
        <taxon>Sphingomonadaceae</taxon>
        <taxon>Sphingomonas</taxon>
    </lineage>
</organism>
<keyword evidence="2" id="KW-1185">Reference proteome</keyword>
<evidence type="ECO:0000313" key="2">
    <source>
        <dbReference type="Proteomes" id="UP001203058"/>
    </source>
</evidence>
<protein>
    <submittedName>
        <fullName evidence="1">Uncharacterized protein</fullName>
    </submittedName>
</protein>
<dbReference type="RefSeq" id="WP_241446610.1">
    <property type="nucleotide sequence ID" value="NZ_JAKZHW010000001.1"/>
</dbReference>
<dbReference type="EMBL" id="JAKZHW010000001">
    <property type="protein sequence ID" value="MCH8615768.1"/>
    <property type="molecule type" value="Genomic_DNA"/>
</dbReference>
<sequence length="70" mass="7497">MNLIKLECPFGDFLADPDKVAFIQMAAPNVSKVGFIGGGEINTVRGTPEEIYAILKGEKPASTTPCRISQ</sequence>
<dbReference type="Proteomes" id="UP001203058">
    <property type="component" value="Unassembled WGS sequence"/>
</dbReference>
<proteinExistence type="predicted"/>
<name>A0ABS9VM09_9SPHN</name>
<gene>
    <name evidence="1" type="ORF">LZ016_06595</name>
</gene>
<comment type="caution">
    <text evidence="1">The sequence shown here is derived from an EMBL/GenBank/DDBJ whole genome shotgun (WGS) entry which is preliminary data.</text>
</comment>
<accession>A0ABS9VM09</accession>